<dbReference type="PROSITE" id="PS00893">
    <property type="entry name" value="NUDIX_BOX"/>
    <property type="match status" value="1"/>
</dbReference>
<reference evidence="6" key="1">
    <citation type="submission" date="2021-01" db="EMBL/GenBank/DDBJ databases">
        <title>Paracoccus amoyensis sp. nov., isolated from the surface seawater along the coast of Xiamen Island, China.</title>
        <authorList>
            <person name="Lyu L."/>
        </authorList>
    </citation>
    <scope>NUCLEOTIDE SEQUENCE</scope>
    <source>
        <strain evidence="6">MJ17</strain>
    </source>
</reference>
<comment type="caution">
    <text evidence="6">The sequence shown here is derived from an EMBL/GenBank/DDBJ whole genome shotgun (WGS) entry which is preliminary data.</text>
</comment>
<dbReference type="SUPFAM" id="SSF55811">
    <property type="entry name" value="Nudix"/>
    <property type="match status" value="1"/>
</dbReference>
<feature type="short sequence motif" description="Nudix box" evidence="4">
    <location>
        <begin position="243"/>
        <end position="265"/>
    </location>
</feature>
<evidence type="ECO:0000313" key="7">
    <source>
        <dbReference type="Proteomes" id="UP000640485"/>
    </source>
</evidence>
<evidence type="ECO:0000256" key="2">
    <source>
        <dbReference type="ARBA" id="ARBA00022801"/>
    </source>
</evidence>
<dbReference type="AlphaFoldDB" id="A0A934SE43"/>
<proteinExistence type="predicted"/>
<dbReference type="Gene3D" id="3.90.79.10">
    <property type="entry name" value="Nucleoside Triphosphate Pyrophosphohydrolase"/>
    <property type="match status" value="1"/>
</dbReference>
<keyword evidence="3" id="KW-0479">Metal-binding</keyword>
<feature type="binding site" evidence="3">
    <location>
        <position position="311"/>
    </location>
    <ligand>
        <name>Mg(2+)</name>
        <dbReference type="ChEBI" id="CHEBI:18420"/>
        <label>1</label>
    </ligand>
</feature>
<evidence type="ECO:0000256" key="1">
    <source>
        <dbReference type="ARBA" id="ARBA00001946"/>
    </source>
</evidence>
<gene>
    <name evidence="6" type="ORF">JJJ17_07135</name>
</gene>
<dbReference type="InterPro" id="IPR004385">
    <property type="entry name" value="NDP_pyrophosphatase"/>
</dbReference>
<dbReference type="CDD" id="cd24155">
    <property type="entry name" value="NUDIX_ADPRase"/>
    <property type="match status" value="1"/>
</dbReference>
<feature type="binding site" evidence="3">
    <location>
        <position position="258"/>
    </location>
    <ligand>
        <name>Mg(2+)</name>
        <dbReference type="ChEBI" id="CHEBI:18420"/>
        <label>1</label>
    </ligand>
</feature>
<comment type="cofactor">
    <cofactor evidence="1 3">
        <name>Mg(2+)</name>
        <dbReference type="ChEBI" id="CHEBI:18420"/>
    </cofactor>
</comment>
<dbReference type="NCBIfam" id="TIGR00052">
    <property type="entry name" value="nudix-type nucleoside diphosphatase, YffH/AdpP family"/>
    <property type="match status" value="1"/>
</dbReference>
<dbReference type="RefSeq" id="WP_200684979.1">
    <property type="nucleotide sequence ID" value="NZ_JAEPRQ010000002.1"/>
</dbReference>
<protein>
    <submittedName>
        <fullName evidence="6">NUDIX domain-containing protein</fullName>
    </submittedName>
</protein>
<dbReference type="GO" id="GO:0046872">
    <property type="term" value="F:metal ion binding"/>
    <property type="evidence" value="ECO:0007669"/>
    <property type="project" value="UniProtKB-KW"/>
</dbReference>
<evidence type="ECO:0000256" key="3">
    <source>
        <dbReference type="PIRSR" id="PIRSR604385-2"/>
    </source>
</evidence>
<dbReference type="GO" id="GO:0016818">
    <property type="term" value="F:hydrolase activity, acting on acid anhydrides, in phosphorus-containing anhydrides"/>
    <property type="evidence" value="ECO:0007669"/>
    <property type="project" value="InterPro"/>
</dbReference>
<dbReference type="Proteomes" id="UP000640485">
    <property type="component" value="Unassembled WGS sequence"/>
</dbReference>
<dbReference type="Pfam" id="PF00293">
    <property type="entry name" value="NUDIX"/>
    <property type="match status" value="1"/>
</dbReference>
<keyword evidence="3" id="KW-0460">Magnesium</keyword>
<sequence>MQDIYLVGLLAQRLMLAAFGLTGAQVEVKGRLLGGERAGIERDGWPVLKDEDGAINAVRVQSNDALQRYIAVMGLQPLSRPEGPVFGAVGQGEAVRPWHPVLTDLAAEIATLIVEAPADQDVKLLSRRLPMLGVLAASRLRGRASAPSGGEVVAPHGSEDLRVVAKRQPYAGFFAVEAWDLAHRKHDGGFTPVITREALVSGDAVIVLPWDPVRDRVMVIEQFRLIPALRHDPQPWLLEPIAGRVDAGESVEDAIRREALEEADLNLGRLYPAVNYYPSPGTLGEFLYTFAAIADLPDGITGVHGLDGEAEDIRGHVLPRETLVRMVTGGQVTNGPLAMIVLWLETQKDRIRAELAQASG</sequence>
<dbReference type="InterPro" id="IPR020084">
    <property type="entry name" value="NUDIX_hydrolase_CS"/>
</dbReference>
<organism evidence="6 7">
    <name type="scientific">Paracoccus caeni</name>
    <dbReference type="NCBI Taxonomy" id="657651"/>
    <lineage>
        <taxon>Bacteria</taxon>
        <taxon>Pseudomonadati</taxon>
        <taxon>Pseudomonadota</taxon>
        <taxon>Alphaproteobacteria</taxon>
        <taxon>Rhodobacterales</taxon>
        <taxon>Paracoccaceae</taxon>
        <taxon>Paracoccus</taxon>
    </lineage>
</organism>
<dbReference type="InterPro" id="IPR015797">
    <property type="entry name" value="NUDIX_hydrolase-like_dom_sf"/>
</dbReference>
<keyword evidence="7" id="KW-1185">Reference proteome</keyword>
<dbReference type="EMBL" id="JAEPRQ010000002">
    <property type="protein sequence ID" value="MBK4215694.1"/>
    <property type="molecule type" value="Genomic_DNA"/>
</dbReference>
<dbReference type="InterPro" id="IPR000086">
    <property type="entry name" value="NUDIX_hydrolase_dom"/>
</dbReference>
<evidence type="ECO:0000256" key="4">
    <source>
        <dbReference type="PIRSR" id="PIRSR604385-3"/>
    </source>
</evidence>
<name>A0A934SE43_9RHOB</name>
<feature type="binding site" evidence="3">
    <location>
        <position position="242"/>
    </location>
    <ligand>
        <name>Mg(2+)</name>
        <dbReference type="ChEBI" id="CHEBI:18420"/>
        <label>1</label>
    </ligand>
</feature>
<keyword evidence="2" id="KW-0378">Hydrolase</keyword>
<evidence type="ECO:0000259" key="5">
    <source>
        <dbReference type="PROSITE" id="PS51462"/>
    </source>
</evidence>
<dbReference type="PROSITE" id="PS51462">
    <property type="entry name" value="NUDIX"/>
    <property type="match status" value="1"/>
</dbReference>
<accession>A0A934SE43</accession>
<evidence type="ECO:0000313" key="6">
    <source>
        <dbReference type="EMBL" id="MBK4215694.1"/>
    </source>
</evidence>
<feature type="binding site" evidence="3">
    <location>
        <position position="262"/>
    </location>
    <ligand>
        <name>Mg(2+)</name>
        <dbReference type="ChEBI" id="CHEBI:18420"/>
        <label>1</label>
    </ligand>
</feature>
<feature type="domain" description="Nudix hydrolase" evidence="5">
    <location>
        <begin position="200"/>
        <end position="345"/>
    </location>
</feature>